<dbReference type="GO" id="GO:0005524">
    <property type="term" value="F:ATP binding"/>
    <property type="evidence" value="ECO:0007669"/>
    <property type="project" value="UniProtKB-KW"/>
</dbReference>
<dbReference type="InterPro" id="IPR029151">
    <property type="entry name" value="Sensor-like_sf"/>
</dbReference>
<keyword evidence="9 16" id="KW-0418">Kinase</keyword>
<evidence type="ECO:0000256" key="7">
    <source>
        <dbReference type="ARBA" id="ARBA00022692"/>
    </source>
</evidence>
<feature type="transmembrane region" description="Helical" evidence="14">
    <location>
        <begin position="166"/>
        <end position="187"/>
    </location>
</feature>
<evidence type="ECO:0000256" key="14">
    <source>
        <dbReference type="SAM" id="Phobius"/>
    </source>
</evidence>
<evidence type="ECO:0000256" key="8">
    <source>
        <dbReference type="ARBA" id="ARBA00022741"/>
    </source>
</evidence>
<dbReference type="SUPFAM" id="SSF55890">
    <property type="entry name" value="Sporulation response regulatory protein Spo0B"/>
    <property type="match status" value="1"/>
</dbReference>
<feature type="domain" description="Histidine kinase" evidence="15">
    <location>
        <begin position="325"/>
        <end position="519"/>
    </location>
</feature>
<evidence type="ECO:0000256" key="1">
    <source>
        <dbReference type="ARBA" id="ARBA00000085"/>
    </source>
</evidence>
<dbReference type="GO" id="GO:0005886">
    <property type="term" value="C:plasma membrane"/>
    <property type="evidence" value="ECO:0007669"/>
    <property type="project" value="UniProtKB-SubCell"/>
</dbReference>
<dbReference type="RefSeq" id="WP_060588214.1">
    <property type="nucleotide sequence ID" value="NZ_CP013067.1"/>
</dbReference>
<dbReference type="InterPro" id="IPR003594">
    <property type="entry name" value="HATPase_dom"/>
</dbReference>
<dbReference type="SUPFAM" id="SSF55874">
    <property type="entry name" value="ATPase domain of HSP90 chaperone/DNA topoisomerase II/histidine kinase"/>
    <property type="match status" value="1"/>
</dbReference>
<evidence type="ECO:0000256" key="11">
    <source>
        <dbReference type="ARBA" id="ARBA00022989"/>
    </source>
</evidence>
<dbReference type="PANTHER" id="PTHR44936">
    <property type="entry name" value="SENSOR PROTEIN CREC"/>
    <property type="match status" value="1"/>
</dbReference>
<dbReference type="GO" id="GO:0000155">
    <property type="term" value="F:phosphorelay sensor kinase activity"/>
    <property type="evidence" value="ECO:0007669"/>
    <property type="project" value="InterPro"/>
</dbReference>
<keyword evidence="4" id="KW-1003">Cell membrane</keyword>
<dbReference type="InterPro" id="IPR033463">
    <property type="entry name" value="sCache_3"/>
</dbReference>
<reference evidence="17 19" key="3">
    <citation type="submission" date="2021-09" db="EMBL/GenBank/DDBJ databases">
        <title>Aeromonas schubertii isolated from Asian sea bass.</title>
        <authorList>
            <person name="Pinpimai K."/>
        </authorList>
    </citation>
    <scope>NUCLEOTIDE SEQUENCE [LARGE SCALE GENOMIC DNA]</scope>
    <source>
        <strain evidence="17 19">CHULA2021a</strain>
    </source>
</reference>
<dbReference type="InterPro" id="IPR016120">
    <property type="entry name" value="Sig_transdc_His_kin_SpoOB"/>
</dbReference>
<dbReference type="EMBL" id="JAIRBT010000019">
    <property type="protein sequence ID" value="MBZ6067294.1"/>
    <property type="molecule type" value="Genomic_DNA"/>
</dbReference>
<dbReference type="PATRIC" id="fig|652.5.peg.942"/>
<evidence type="ECO:0000256" key="3">
    <source>
        <dbReference type="ARBA" id="ARBA00012438"/>
    </source>
</evidence>
<keyword evidence="19" id="KW-1185">Reference proteome</keyword>
<comment type="catalytic activity">
    <reaction evidence="1">
        <text>ATP + protein L-histidine = ADP + protein N-phospho-L-histidine.</text>
        <dbReference type="EC" id="2.7.13.3"/>
    </reaction>
</comment>
<evidence type="ECO:0000259" key="15">
    <source>
        <dbReference type="PROSITE" id="PS50109"/>
    </source>
</evidence>
<keyword evidence="6" id="KW-0808">Transferase</keyword>
<evidence type="ECO:0000313" key="16">
    <source>
        <dbReference type="EMBL" id="ALP40332.1"/>
    </source>
</evidence>
<keyword evidence="7 14" id="KW-0812">Transmembrane</keyword>
<evidence type="ECO:0000256" key="6">
    <source>
        <dbReference type="ARBA" id="ARBA00022679"/>
    </source>
</evidence>
<dbReference type="InterPro" id="IPR039506">
    <property type="entry name" value="SPOB_a"/>
</dbReference>
<dbReference type="Proteomes" id="UP000058114">
    <property type="component" value="Chromosome"/>
</dbReference>
<dbReference type="Pfam" id="PF17203">
    <property type="entry name" value="sCache_3_2"/>
    <property type="match status" value="1"/>
</dbReference>
<evidence type="ECO:0000313" key="19">
    <source>
        <dbReference type="Proteomes" id="UP000774958"/>
    </source>
</evidence>
<keyword evidence="13 14" id="KW-0472">Membrane</keyword>
<evidence type="ECO:0000313" key="17">
    <source>
        <dbReference type="EMBL" id="MBZ6067294.1"/>
    </source>
</evidence>
<evidence type="ECO:0000256" key="9">
    <source>
        <dbReference type="ARBA" id="ARBA00022777"/>
    </source>
</evidence>
<accession>A0A0S2SF58</accession>
<evidence type="ECO:0000256" key="12">
    <source>
        <dbReference type="ARBA" id="ARBA00023012"/>
    </source>
</evidence>
<dbReference type="InterPro" id="IPR050980">
    <property type="entry name" value="2C_sensor_his_kinase"/>
</dbReference>
<dbReference type="EMBL" id="CP013067">
    <property type="protein sequence ID" value="ALP40332.1"/>
    <property type="molecule type" value="Genomic_DNA"/>
</dbReference>
<proteinExistence type="predicted"/>
<reference evidence="16 18" key="2">
    <citation type="journal article" date="2016" name="Genome Announc.">
        <title>Complete Genome Sequence of the Highly Virulent Aeromonas schubertii Strain WL1483, Isolated from Diseased Snakehead Fish (Channa argus) in China.</title>
        <authorList>
            <person name="Liu L."/>
            <person name="Li N."/>
            <person name="Zhang D."/>
            <person name="Fu X."/>
            <person name="Shi C."/>
            <person name="Lin Q."/>
            <person name="Hao G."/>
        </authorList>
    </citation>
    <scope>NUCLEOTIDE SEQUENCE [LARGE SCALE GENOMIC DNA]</scope>
    <source>
        <strain evidence="16 18">WL1483</strain>
    </source>
</reference>
<evidence type="ECO:0000256" key="5">
    <source>
        <dbReference type="ARBA" id="ARBA00022553"/>
    </source>
</evidence>
<keyword evidence="5" id="KW-0597">Phosphoprotein</keyword>
<dbReference type="SUPFAM" id="SSF103190">
    <property type="entry name" value="Sensory domain-like"/>
    <property type="match status" value="1"/>
</dbReference>
<comment type="subcellular location">
    <subcellularLocation>
        <location evidence="2">Cell membrane</location>
        <topology evidence="2">Multi-pass membrane protein</topology>
    </subcellularLocation>
</comment>
<dbReference type="SUPFAM" id="SSF55785">
    <property type="entry name" value="PYP-like sensor domain (PAS domain)"/>
    <property type="match status" value="1"/>
</dbReference>
<dbReference type="Gene3D" id="1.10.287.130">
    <property type="match status" value="1"/>
</dbReference>
<evidence type="ECO:0000256" key="10">
    <source>
        <dbReference type="ARBA" id="ARBA00022840"/>
    </source>
</evidence>
<keyword evidence="11 14" id="KW-1133">Transmembrane helix</keyword>
<dbReference type="EC" id="2.7.13.3" evidence="3"/>
<dbReference type="InterPro" id="IPR004358">
    <property type="entry name" value="Sig_transdc_His_kin-like_C"/>
</dbReference>
<dbReference type="Pfam" id="PF14689">
    <property type="entry name" value="SPOB_a"/>
    <property type="match status" value="1"/>
</dbReference>
<dbReference type="Pfam" id="PF02518">
    <property type="entry name" value="HATPase_c"/>
    <property type="match status" value="1"/>
</dbReference>
<evidence type="ECO:0000256" key="2">
    <source>
        <dbReference type="ARBA" id="ARBA00004651"/>
    </source>
</evidence>
<protein>
    <recommendedName>
        <fullName evidence="3">histidine kinase</fullName>
        <ecNumber evidence="3">2.7.13.3</ecNumber>
    </recommendedName>
</protein>
<reference evidence="18" key="1">
    <citation type="submission" date="2015-10" db="EMBL/GenBank/DDBJ databases">
        <title>Complete Genome Sequence of Aeromonas schubertii strain WL1483.</title>
        <authorList>
            <person name="Liu L."/>
        </authorList>
    </citation>
    <scope>NUCLEOTIDE SEQUENCE [LARGE SCALE GENOMIC DNA]</scope>
    <source>
        <strain evidence="18">WL1483</strain>
    </source>
</reference>
<dbReference type="Gene3D" id="3.30.565.10">
    <property type="entry name" value="Histidine kinase-like ATPase, C-terminal domain"/>
    <property type="match status" value="1"/>
</dbReference>
<sequence length="521" mass="57181">MKLRHQVLLLSLSVSLLLLLVLGTLLALFIRHLVENNLEEKGSELARILAGDERVVVALQRGQDATLRDYIEGLSARTDAAYMVVTDRHAIRLSHPNPALVGGRFRGEDIWYALHGRQSYCSRDVGTLGPAIRCFSPVLGADGRPIGTVVVGYLMKRVEAVYMERLSLVVGAILSLLGAGLLLALGIQRRLKRTLLDLEPETIARRFVEQELVLESIQEGIIAIDREGRVSMLNSAAFYQLRLPGPGRQSLVGQPLAPLVPCLAASLSRAEGEIQFQVHGESFVGRLQQIGHGGARLLIFSRPEAAGSLASQVTHLRQYAELLRMQTHEFANKLSSLSGLLQLGHVSQAVELIQRENDECQVLLGDLLRAVQDKPVAGLILGKFSRARELGVRLELDPDSHLEEYPVSVSADLITLIGNLLDNGIRAARANRERVAPRVLLSLDDQGRRLVIEVEDSGAGVDEALADHLFEYGVSRQSGDHGVGLFLVKETAERHGGVIEWRRTAARTTLFGIYLDKEQLV</sequence>
<gene>
    <name evidence="17" type="ORF">LA374_13915</name>
    <name evidence="16" type="ORF">WL1483_913</name>
</gene>
<dbReference type="InterPro" id="IPR005467">
    <property type="entry name" value="His_kinase_dom"/>
</dbReference>
<dbReference type="InterPro" id="IPR036890">
    <property type="entry name" value="HATPase_C_sf"/>
</dbReference>
<dbReference type="PRINTS" id="PR00344">
    <property type="entry name" value="BCTRLSENSOR"/>
</dbReference>
<evidence type="ECO:0000256" key="13">
    <source>
        <dbReference type="ARBA" id="ARBA00023136"/>
    </source>
</evidence>
<evidence type="ECO:0000313" key="18">
    <source>
        <dbReference type="Proteomes" id="UP000058114"/>
    </source>
</evidence>
<dbReference type="PANTHER" id="PTHR44936:SF10">
    <property type="entry name" value="SENSOR PROTEIN RSTB"/>
    <property type="match status" value="1"/>
</dbReference>
<dbReference type="KEGG" id="asr:WL1483_913"/>
<evidence type="ECO:0000256" key="4">
    <source>
        <dbReference type="ARBA" id="ARBA00022475"/>
    </source>
</evidence>
<organism evidence="16 18">
    <name type="scientific">Aeromonas schubertii</name>
    <dbReference type="NCBI Taxonomy" id="652"/>
    <lineage>
        <taxon>Bacteria</taxon>
        <taxon>Pseudomonadati</taxon>
        <taxon>Pseudomonadota</taxon>
        <taxon>Gammaproteobacteria</taxon>
        <taxon>Aeromonadales</taxon>
        <taxon>Aeromonadaceae</taxon>
        <taxon>Aeromonas</taxon>
    </lineage>
</organism>
<name>A0A0S2SF58_9GAMM</name>
<keyword evidence="8" id="KW-0547">Nucleotide-binding</keyword>
<dbReference type="PROSITE" id="PS50109">
    <property type="entry name" value="HIS_KIN"/>
    <property type="match status" value="1"/>
</dbReference>
<dbReference type="Gene3D" id="3.30.450.20">
    <property type="entry name" value="PAS domain"/>
    <property type="match status" value="2"/>
</dbReference>
<dbReference type="InterPro" id="IPR035965">
    <property type="entry name" value="PAS-like_dom_sf"/>
</dbReference>
<dbReference type="SMART" id="SM00387">
    <property type="entry name" value="HATPase_c"/>
    <property type="match status" value="1"/>
</dbReference>
<dbReference type="Proteomes" id="UP000774958">
    <property type="component" value="Unassembled WGS sequence"/>
</dbReference>
<dbReference type="AlphaFoldDB" id="A0A0S2SF58"/>
<keyword evidence="12" id="KW-0902">Two-component regulatory system</keyword>
<keyword evidence="10" id="KW-0067">ATP-binding</keyword>